<dbReference type="Pfam" id="PF01569">
    <property type="entry name" value="PAP2"/>
    <property type="match status" value="1"/>
</dbReference>
<evidence type="ECO:0000313" key="3">
    <source>
        <dbReference type="Proteomes" id="UP000190235"/>
    </source>
</evidence>
<gene>
    <name evidence="2" type="ORF">SAMN05878281_1205</name>
</gene>
<dbReference type="STRING" id="143223.SAMN05878281_1205"/>
<dbReference type="PANTHER" id="PTHR14969">
    <property type="entry name" value="SPHINGOSINE-1-PHOSPHATE PHOSPHOHYDROLASE"/>
    <property type="match status" value="1"/>
</dbReference>
<dbReference type="Gene3D" id="1.20.144.10">
    <property type="entry name" value="Phosphatidic acid phosphatase type 2/haloperoxidase"/>
    <property type="match status" value="1"/>
</dbReference>
<dbReference type="InterPro" id="IPR000326">
    <property type="entry name" value="PAP2/HPO"/>
</dbReference>
<dbReference type="AlphaFoldDB" id="A0A1M7K1I8"/>
<protein>
    <submittedName>
        <fullName evidence="2">PAP2 superfamily protein</fullName>
    </submittedName>
</protein>
<accession>A0A1M7K1I8</accession>
<keyword evidence="3" id="KW-1185">Reference proteome</keyword>
<dbReference type="InterPro" id="IPR036938">
    <property type="entry name" value="PAP2/HPO_sf"/>
</dbReference>
<evidence type="ECO:0000259" key="1">
    <source>
        <dbReference type="SMART" id="SM00014"/>
    </source>
</evidence>
<sequence>MIFQTSALQNNEPEYVIKKMFLIIFCSIFLLSTDNTYSQFFEKEDSFIEKSGDASVILLPVSAFATSLILKDKTGSWQFTKGFLLNLAVTGAGKYLINKERPLQGGGYAFPSGHTSVAFQGASFFHRRYGFKYSIPAYILAGFTGYSRLNAKRHDGWDVLAGAAIGIGSTFFFTTPYENKQMEVTFSSGDNAYLVGFRYTF</sequence>
<dbReference type="SMART" id="SM00014">
    <property type="entry name" value="acidPPc"/>
    <property type="match status" value="1"/>
</dbReference>
<dbReference type="RefSeq" id="WP_231919808.1">
    <property type="nucleotide sequence ID" value="NZ_LT670848.1"/>
</dbReference>
<dbReference type="CDD" id="cd03394">
    <property type="entry name" value="PAP2_like_5"/>
    <property type="match status" value="1"/>
</dbReference>
<reference evidence="3" key="1">
    <citation type="submission" date="2016-11" db="EMBL/GenBank/DDBJ databases">
        <authorList>
            <person name="Varghese N."/>
            <person name="Submissions S."/>
        </authorList>
    </citation>
    <scope>NUCLEOTIDE SEQUENCE [LARGE SCALE GENOMIC DNA]</scope>
    <source>
        <strain evidence="3">ACAM 48</strain>
    </source>
</reference>
<evidence type="ECO:0000313" key="2">
    <source>
        <dbReference type="EMBL" id="SHM59149.1"/>
    </source>
</evidence>
<organism evidence="2 3">
    <name type="scientific">Salegentibacter salegens</name>
    <dbReference type="NCBI Taxonomy" id="143223"/>
    <lineage>
        <taxon>Bacteria</taxon>
        <taxon>Pseudomonadati</taxon>
        <taxon>Bacteroidota</taxon>
        <taxon>Flavobacteriia</taxon>
        <taxon>Flavobacteriales</taxon>
        <taxon>Flavobacteriaceae</taxon>
        <taxon>Salegentibacter</taxon>
    </lineage>
</organism>
<proteinExistence type="predicted"/>
<dbReference type="SUPFAM" id="SSF48317">
    <property type="entry name" value="Acid phosphatase/Vanadium-dependent haloperoxidase"/>
    <property type="match status" value="1"/>
</dbReference>
<dbReference type="Proteomes" id="UP000190235">
    <property type="component" value="Chromosome I"/>
</dbReference>
<feature type="domain" description="Phosphatidic acid phosphatase type 2/haloperoxidase" evidence="1">
    <location>
        <begin position="74"/>
        <end position="174"/>
    </location>
</feature>
<dbReference type="EMBL" id="LT670848">
    <property type="protein sequence ID" value="SHM59149.1"/>
    <property type="molecule type" value="Genomic_DNA"/>
</dbReference>
<dbReference type="PANTHER" id="PTHR14969:SF13">
    <property type="entry name" value="AT30094P"/>
    <property type="match status" value="1"/>
</dbReference>
<name>A0A1M7K1I8_9FLAO</name>